<feature type="compositionally biased region" description="Polar residues" evidence="1">
    <location>
        <begin position="211"/>
        <end position="242"/>
    </location>
</feature>
<organism evidence="2 5">
    <name type="scientific">Loxostege sticticalis</name>
    <name type="common">Beet webworm moth</name>
    <dbReference type="NCBI Taxonomy" id="481309"/>
    <lineage>
        <taxon>Eukaryota</taxon>
        <taxon>Metazoa</taxon>
        <taxon>Ecdysozoa</taxon>
        <taxon>Arthropoda</taxon>
        <taxon>Hexapoda</taxon>
        <taxon>Insecta</taxon>
        <taxon>Pterygota</taxon>
        <taxon>Neoptera</taxon>
        <taxon>Endopterygota</taxon>
        <taxon>Lepidoptera</taxon>
        <taxon>Glossata</taxon>
        <taxon>Ditrysia</taxon>
        <taxon>Pyraloidea</taxon>
        <taxon>Crambidae</taxon>
        <taxon>Pyraustinae</taxon>
        <taxon>Loxostege</taxon>
    </lineage>
</organism>
<evidence type="ECO:0000313" key="3">
    <source>
        <dbReference type="EMBL" id="KAL0861616.1"/>
    </source>
</evidence>
<name>A0ABD0SGE6_LOXSC</name>
<dbReference type="Proteomes" id="UP001549921">
    <property type="component" value="Unassembled WGS sequence"/>
</dbReference>
<comment type="caution">
    <text evidence="2">The sequence shown here is derived from an EMBL/GenBank/DDBJ whole genome shotgun (WGS) entry which is preliminary data.</text>
</comment>
<accession>A0ABD0SGE6</accession>
<keyword evidence="4" id="KW-1185">Reference proteome</keyword>
<sequence>MATSNFDLKTALALLPIMTSQESTIIQLIDSIQLYSDMLNDEGKKQLINFVLKTRFSSGAKLRLKSNYISITDLVKDMRTHLLQKKSAVAIQSQLNSASQGRRSIDKFGSELEQLFVNLTIAQADGDDKKFDVLRPLNEKIAIKRFADGLSDSRLSTIIASRQFQSLPEAIQTALDENSLSPKVEQVMNVRPYRGNGNANKFGTRRGNATPRYNSGNNYQTFQRGSSSRTFHNSCRGRSSRGNARGKYQRGSSRGQFGSPRSNMSVAPQIAQVQSEQNENTERTQSAPNSEFFRSYN</sequence>
<reference evidence="4 5" key="1">
    <citation type="submission" date="2024-06" db="EMBL/GenBank/DDBJ databases">
        <title>A chromosome-level genome assembly of beet webworm, Loxostege sticticalis.</title>
        <authorList>
            <person name="Zhang Y."/>
        </authorList>
    </citation>
    <scope>NUCLEOTIDE SEQUENCE [LARGE SCALE GENOMIC DNA]</scope>
    <source>
        <strain evidence="3">AQ026</strain>
        <strain evidence="2">AQ028</strain>
        <tissue evidence="2">Male pupae</tissue>
        <tissue evidence="3">Whole body</tissue>
    </source>
</reference>
<evidence type="ECO:0008006" key="6">
    <source>
        <dbReference type="Google" id="ProtNLM"/>
    </source>
</evidence>
<evidence type="ECO:0000313" key="5">
    <source>
        <dbReference type="Proteomes" id="UP001549921"/>
    </source>
</evidence>
<feature type="region of interest" description="Disordered" evidence="1">
    <location>
        <begin position="190"/>
        <end position="297"/>
    </location>
</feature>
<evidence type="ECO:0000256" key="1">
    <source>
        <dbReference type="SAM" id="MobiDB-lite"/>
    </source>
</evidence>
<feature type="compositionally biased region" description="Polar residues" evidence="1">
    <location>
        <begin position="250"/>
        <end position="289"/>
    </location>
</feature>
<dbReference type="AlphaFoldDB" id="A0ABD0SGE6"/>
<dbReference type="EMBL" id="JBEDNZ010000022">
    <property type="protein sequence ID" value="KAL0818586.1"/>
    <property type="molecule type" value="Genomic_DNA"/>
</dbReference>
<evidence type="ECO:0000313" key="2">
    <source>
        <dbReference type="EMBL" id="KAL0818586.1"/>
    </source>
</evidence>
<evidence type="ECO:0000313" key="4">
    <source>
        <dbReference type="Proteomes" id="UP001549920"/>
    </source>
</evidence>
<dbReference type="EMBL" id="JBEUOH010000023">
    <property type="protein sequence ID" value="KAL0861616.1"/>
    <property type="molecule type" value="Genomic_DNA"/>
</dbReference>
<gene>
    <name evidence="3" type="ORF">ABMA27_009115</name>
    <name evidence="2" type="ORF">ABMA28_009020</name>
</gene>
<protein>
    <recommendedName>
        <fullName evidence="6">Gag protein</fullName>
    </recommendedName>
</protein>
<proteinExistence type="predicted"/>
<dbReference type="Proteomes" id="UP001549920">
    <property type="component" value="Unassembled WGS sequence"/>
</dbReference>